<evidence type="ECO:0000256" key="1">
    <source>
        <dbReference type="SAM" id="Phobius"/>
    </source>
</evidence>
<keyword evidence="3" id="KW-1185">Reference proteome</keyword>
<organism evidence="2 3">
    <name type="scientific">Roseateles saccharophilus</name>
    <name type="common">Pseudomonas saccharophila</name>
    <dbReference type="NCBI Taxonomy" id="304"/>
    <lineage>
        <taxon>Bacteria</taxon>
        <taxon>Pseudomonadati</taxon>
        <taxon>Pseudomonadota</taxon>
        <taxon>Betaproteobacteria</taxon>
        <taxon>Burkholderiales</taxon>
        <taxon>Sphaerotilaceae</taxon>
        <taxon>Roseateles</taxon>
    </lineage>
</organism>
<evidence type="ECO:0000313" key="2">
    <source>
        <dbReference type="EMBL" id="MDR7267969.1"/>
    </source>
</evidence>
<name>A0ABU1YGI1_ROSSA</name>
<protein>
    <submittedName>
        <fullName evidence="2">Uncharacterized protein</fullName>
    </submittedName>
</protein>
<dbReference type="RefSeq" id="WP_310260662.1">
    <property type="nucleotide sequence ID" value="NZ_JAVDXU010000001.1"/>
</dbReference>
<dbReference type="EMBL" id="JAVDXU010000001">
    <property type="protein sequence ID" value="MDR7267969.1"/>
    <property type="molecule type" value="Genomic_DNA"/>
</dbReference>
<reference evidence="2 3" key="1">
    <citation type="submission" date="2023-07" db="EMBL/GenBank/DDBJ databases">
        <title>Sorghum-associated microbial communities from plants grown in Nebraska, USA.</title>
        <authorList>
            <person name="Schachtman D."/>
        </authorList>
    </citation>
    <scope>NUCLEOTIDE SEQUENCE [LARGE SCALE GENOMIC DNA]</scope>
    <source>
        <strain evidence="2 3">BE314</strain>
    </source>
</reference>
<evidence type="ECO:0000313" key="3">
    <source>
        <dbReference type="Proteomes" id="UP001180453"/>
    </source>
</evidence>
<feature type="transmembrane region" description="Helical" evidence="1">
    <location>
        <begin position="15"/>
        <end position="34"/>
    </location>
</feature>
<gene>
    <name evidence="2" type="ORF">J2X20_000598</name>
</gene>
<comment type="caution">
    <text evidence="2">The sequence shown here is derived from an EMBL/GenBank/DDBJ whole genome shotgun (WGS) entry which is preliminary data.</text>
</comment>
<sequence length="85" mass="9401">MKTLSDNLARLMPPLWLVLALGAVFGGVLLALFVDTLQRHVRHGEEMRQWQRVGVVRQPIGTVVTAATPVQSPQLATSFSQPLQR</sequence>
<keyword evidence="1" id="KW-0472">Membrane</keyword>
<dbReference type="Proteomes" id="UP001180453">
    <property type="component" value="Unassembled WGS sequence"/>
</dbReference>
<accession>A0ABU1YGI1</accession>
<keyword evidence="1" id="KW-0812">Transmembrane</keyword>
<keyword evidence="1" id="KW-1133">Transmembrane helix</keyword>
<proteinExistence type="predicted"/>